<dbReference type="Gene3D" id="3.30.710.10">
    <property type="entry name" value="Potassium Channel Kv1.1, Chain A"/>
    <property type="match status" value="3"/>
</dbReference>
<dbReference type="GO" id="GO:0016780">
    <property type="term" value="F:phosphotransferase activity, for other substituted phosphate groups"/>
    <property type="evidence" value="ECO:0007669"/>
    <property type="project" value="InterPro"/>
</dbReference>
<keyword evidence="4" id="KW-0833">Ubl conjugation pathway</keyword>
<proteinExistence type="inferred from homology"/>
<dbReference type="PROSITE" id="PS00379">
    <property type="entry name" value="CDP_ALCOHOL_P_TRANSF"/>
    <property type="match status" value="1"/>
</dbReference>
<evidence type="ECO:0000256" key="5">
    <source>
        <dbReference type="RuleBase" id="RU003750"/>
    </source>
</evidence>
<keyword evidence="6" id="KW-0472">Membrane</keyword>
<keyword evidence="3 5" id="KW-0808">Transferase</keyword>
<dbReference type="EMBL" id="CM018033">
    <property type="protein sequence ID" value="KAA8545425.1"/>
    <property type="molecule type" value="Genomic_DNA"/>
</dbReference>
<protein>
    <recommendedName>
        <fullName evidence="11">SKP1 component POZ domain-containing protein</fullName>
    </recommendedName>
</protein>
<dbReference type="GO" id="GO:0006511">
    <property type="term" value="P:ubiquitin-dependent protein catabolic process"/>
    <property type="evidence" value="ECO:0007669"/>
    <property type="project" value="InterPro"/>
</dbReference>
<name>A0A5J5BR03_9ASTE</name>
<evidence type="ECO:0000256" key="3">
    <source>
        <dbReference type="ARBA" id="ARBA00022679"/>
    </source>
</evidence>
<dbReference type="InterPro" id="IPR043130">
    <property type="entry name" value="CDP-OH_PTrfase_TM_dom"/>
</dbReference>
<dbReference type="InterPro" id="IPR011333">
    <property type="entry name" value="SKP1/BTB/POZ_sf"/>
</dbReference>
<dbReference type="InterPro" id="IPR036296">
    <property type="entry name" value="SKP1-like_dim_sf"/>
</dbReference>
<dbReference type="InterPro" id="IPR048254">
    <property type="entry name" value="CDP_ALCOHOL_P_TRANSF_CS"/>
</dbReference>
<feature type="domain" description="SKP1 component POZ" evidence="8">
    <location>
        <begin position="6"/>
        <end position="64"/>
    </location>
</feature>
<evidence type="ECO:0000259" key="8">
    <source>
        <dbReference type="Pfam" id="PF03931"/>
    </source>
</evidence>
<dbReference type="InterPro" id="IPR001232">
    <property type="entry name" value="SKP1-like"/>
</dbReference>
<reference evidence="9 10" key="1">
    <citation type="submission" date="2019-09" db="EMBL/GenBank/DDBJ databases">
        <title>A chromosome-level genome assembly of the Chinese tupelo Nyssa sinensis.</title>
        <authorList>
            <person name="Yang X."/>
            <person name="Kang M."/>
            <person name="Yang Y."/>
            <person name="Xiong H."/>
            <person name="Wang M."/>
            <person name="Zhang Z."/>
            <person name="Wang Z."/>
            <person name="Wu H."/>
            <person name="Ma T."/>
            <person name="Liu J."/>
            <person name="Xi Z."/>
        </authorList>
    </citation>
    <scope>NUCLEOTIDE SEQUENCE [LARGE SCALE GENOMIC DNA]</scope>
    <source>
        <strain evidence="9">J267</strain>
        <tissue evidence="9">Leaf</tissue>
    </source>
</reference>
<evidence type="ECO:0000313" key="9">
    <source>
        <dbReference type="EMBL" id="KAA8545425.1"/>
    </source>
</evidence>
<evidence type="ECO:0000313" key="10">
    <source>
        <dbReference type="Proteomes" id="UP000325577"/>
    </source>
</evidence>
<dbReference type="GO" id="GO:0016567">
    <property type="term" value="P:protein ubiquitination"/>
    <property type="evidence" value="ECO:0007669"/>
    <property type="project" value="UniProtKB-UniPathway"/>
</dbReference>
<feature type="transmembrane region" description="Helical" evidence="6">
    <location>
        <begin position="356"/>
        <end position="375"/>
    </location>
</feature>
<evidence type="ECO:0000256" key="2">
    <source>
        <dbReference type="ARBA" id="ARBA00009993"/>
    </source>
</evidence>
<dbReference type="UniPathway" id="UPA00143"/>
<dbReference type="GO" id="GO:0016020">
    <property type="term" value="C:membrane"/>
    <property type="evidence" value="ECO:0007669"/>
    <property type="project" value="InterPro"/>
</dbReference>
<dbReference type="AlphaFoldDB" id="A0A5J5BR03"/>
<gene>
    <name evidence="9" type="ORF">F0562_020209</name>
</gene>
<evidence type="ECO:0000259" key="7">
    <source>
        <dbReference type="Pfam" id="PF01466"/>
    </source>
</evidence>
<dbReference type="GO" id="GO:0009867">
    <property type="term" value="P:jasmonic acid mediated signaling pathway"/>
    <property type="evidence" value="ECO:0007669"/>
    <property type="project" value="UniProtKB-ARBA"/>
</dbReference>
<evidence type="ECO:0000256" key="1">
    <source>
        <dbReference type="ARBA" id="ARBA00004906"/>
    </source>
</evidence>
<accession>A0A5J5BR03</accession>
<dbReference type="OrthoDB" id="10251079at2759"/>
<dbReference type="InterPro" id="IPR000462">
    <property type="entry name" value="CDP-OH_P_trans"/>
</dbReference>
<dbReference type="Gene3D" id="1.20.120.1760">
    <property type="match status" value="1"/>
</dbReference>
<dbReference type="InterPro" id="IPR016073">
    <property type="entry name" value="Skp1_comp_POZ"/>
</dbReference>
<organism evidence="9 10">
    <name type="scientific">Nyssa sinensis</name>
    <dbReference type="NCBI Taxonomy" id="561372"/>
    <lineage>
        <taxon>Eukaryota</taxon>
        <taxon>Viridiplantae</taxon>
        <taxon>Streptophyta</taxon>
        <taxon>Embryophyta</taxon>
        <taxon>Tracheophyta</taxon>
        <taxon>Spermatophyta</taxon>
        <taxon>Magnoliopsida</taxon>
        <taxon>eudicotyledons</taxon>
        <taxon>Gunneridae</taxon>
        <taxon>Pentapetalae</taxon>
        <taxon>asterids</taxon>
        <taxon>Cornales</taxon>
        <taxon>Nyssaceae</taxon>
        <taxon>Nyssa</taxon>
    </lineage>
</organism>
<dbReference type="Pfam" id="PF01466">
    <property type="entry name" value="Skp1"/>
    <property type="match status" value="1"/>
</dbReference>
<keyword evidence="10" id="KW-1185">Reference proteome</keyword>
<dbReference type="FunFam" id="3.30.710.10:FF:000124">
    <property type="entry name" value="Protein CBG09126"/>
    <property type="match status" value="1"/>
</dbReference>
<dbReference type="Pfam" id="PF01066">
    <property type="entry name" value="CDP-OH_P_transf"/>
    <property type="match status" value="1"/>
</dbReference>
<feature type="domain" description="SKP1 component dimerisation" evidence="7">
    <location>
        <begin position="240"/>
        <end position="262"/>
    </location>
</feature>
<dbReference type="SMART" id="SM00512">
    <property type="entry name" value="Skp1"/>
    <property type="match status" value="1"/>
</dbReference>
<dbReference type="GO" id="GO:0008654">
    <property type="term" value="P:phospholipid biosynthetic process"/>
    <property type="evidence" value="ECO:0007669"/>
    <property type="project" value="InterPro"/>
</dbReference>
<comment type="similarity">
    <text evidence="2">Belongs to the SKP1 family.</text>
</comment>
<dbReference type="Pfam" id="PF03931">
    <property type="entry name" value="Skp1_POZ"/>
    <property type="match status" value="1"/>
</dbReference>
<dbReference type="InterPro" id="IPR016897">
    <property type="entry name" value="SKP1"/>
</dbReference>
<feature type="transmembrane region" description="Helical" evidence="6">
    <location>
        <begin position="322"/>
        <end position="341"/>
    </location>
</feature>
<dbReference type="SUPFAM" id="SSF81382">
    <property type="entry name" value="Skp1 dimerisation domain-like"/>
    <property type="match status" value="3"/>
</dbReference>
<dbReference type="CDD" id="cd18322">
    <property type="entry name" value="BTB_POZ_SKP1"/>
    <property type="match status" value="1"/>
</dbReference>
<comment type="similarity">
    <text evidence="5">Belongs to the CDP-alcohol phosphatidyltransferase class-I family.</text>
</comment>
<keyword evidence="6" id="KW-1133">Transmembrane helix</keyword>
<comment type="pathway">
    <text evidence="1">Protein modification; protein ubiquitination.</text>
</comment>
<evidence type="ECO:0008006" key="11">
    <source>
        <dbReference type="Google" id="ProtNLM"/>
    </source>
</evidence>
<keyword evidence="6" id="KW-0812">Transmembrane</keyword>
<evidence type="ECO:0000256" key="4">
    <source>
        <dbReference type="ARBA" id="ARBA00022786"/>
    </source>
</evidence>
<dbReference type="SUPFAM" id="SSF54695">
    <property type="entry name" value="POZ domain"/>
    <property type="match status" value="1"/>
</dbReference>
<sequence length="402" mass="45471">MSTSKTILLRSCDGETFEVEEAVALESQTIKHVIEDNCADTSIPLPNVTSKILAKVIEYCKKHVDTPKSEDKTVDDEIKNFDAEFVQVDQATLFDLILAADYLKIKRMLDLTCRTMVDMIVRKNFDDKLILAADYHNIKSVLDLTCQNMIKGKNFDAKFALDLIRVADYLNIRSLLNLTCETVVDMILGKNFDDKLILAADYENIKSVLYLTFQHMIKGKNFKIKFAAHLIQAANYLNIKSLVNLTCQTVADMIEGKTPEEIFVCDALDGWFARKLNQVSTFGAVLDMVTDRPGFTFVSLLALDIASHWLQMYRAYYGNRMFMGYCCVACEVLYIFLFLLAKNQTENLTDVLLNAAKQSLLLSTLLALLLFGWAIKQTVNVIQMKTAANACVLYDINKKQKA</sequence>
<dbReference type="Proteomes" id="UP000325577">
    <property type="component" value="Linkage Group LG10"/>
</dbReference>
<dbReference type="InterPro" id="IPR016072">
    <property type="entry name" value="Skp1_comp_dimer"/>
</dbReference>
<evidence type="ECO:0000256" key="6">
    <source>
        <dbReference type="SAM" id="Phobius"/>
    </source>
</evidence>
<dbReference type="PANTHER" id="PTHR11165">
    <property type="entry name" value="SKP1"/>
    <property type="match status" value="1"/>
</dbReference>